<dbReference type="eggNOG" id="KOG2662">
    <property type="taxonomic scope" value="Eukaryota"/>
</dbReference>
<dbReference type="HOGENOM" id="CLU_391483_0_0_1"/>
<reference evidence="4 5" key="1">
    <citation type="submission" date="2012-08" db="EMBL/GenBank/DDBJ databases">
        <title>Oryza genome evolution.</title>
        <authorList>
            <person name="Wing R.A."/>
        </authorList>
    </citation>
    <scope>NUCLEOTIDE SEQUENCE</scope>
</reference>
<sequence length="705" mass="76520">MAELGELALTSSPPRWGAVCRFPLSRHLFAARKPASPGPRVATPPHHSRPHATYARCLRARAVITTSEVLVPCPRDPAVAPLLRDLHARLASAAAPSSPPPPPPKDGSNGGGDEKGADLPFEFVALEVCLDFACKSLQHETSTLEKEAYPALDELTSKVSTLNLERVRQIKSRLVAISGRVQKVRDELEHLLDDDMDMAALHLTEKLAYYQSAGHREEEVEEDGETLTGGSFRPNTEELEILLESYFVQIDGTLNKLSTLREYVDDTEDYINMMLDEKQNQLLQMGILMSTATLVISGATVVTGVLGINIRIPLYETPADTSVFWYAVAGIGGSGLALYLTAIICYKRTGILQTKLSLDLSSSSRCAVAGDYLRPGCLAPWHLRSSSACTCAGDAASWGRGESIAGGKWEWASVTAASSGGARASPEAVGTKQQLMRRTGLPPRDLRALSSASCPPAAIVARERAVVVNVERARAVITASEVLVPCPRDPAVAPLLRDLRARLATSTSTVPPPMKDGEGIIGKDGDEKGAHLPFEFAALETSTLEKVAYPALDELTSIVSTLNLERVRQIKSRLVAISGRVQKVRDELEHLLDDEMDMAALHLTEKLAYYQSSAGQSTRFDIEKEANELEDHRFHCGIKMNKPYTTNSCSESSSMDEEVEENGETLTGVSFRPNIEGLEILLESYFVQIDGTLNKLSTVSPSSPF</sequence>
<evidence type="ECO:0000313" key="5">
    <source>
        <dbReference type="Proteomes" id="UP000032180"/>
    </source>
</evidence>
<evidence type="ECO:0000313" key="4">
    <source>
        <dbReference type="EnsemblPlants" id="LPERR04G09660.1"/>
    </source>
</evidence>
<dbReference type="EnsemblPlants" id="LPERR04G09660.1">
    <property type="protein sequence ID" value="LPERR04G09660.1"/>
    <property type="gene ID" value="LPERR04G09660"/>
</dbReference>
<comment type="similarity">
    <text evidence="1">Belongs to the CorA metal ion transporter (MIT) (TC 1.A.35.5) family.</text>
</comment>
<dbReference type="AlphaFoldDB" id="A0A0D9W513"/>
<feature type="region of interest" description="Disordered" evidence="2">
    <location>
        <begin position="92"/>
        <end position="116"/>
    </location>
</feature>
<feature type="transmembrane region" description="Helical" evidence="3">
    <location>
        <begin position="324"/>
        <end position="346"/>
    </location>
</feature>
<dbReference type="InterPro" id="IPR039204">
    <property type="entry name" value="MRS2-like"/>
</dbReference>
<dbReference type="Pfam" id="PF22099">
    <property type="entry name" value="MRS2-like"/>
    <property type="match status" value="2"/>
</dbReference>
<organism evidence="4 5">
    <name type="scientific">Leersia perrieri</name>
    <dbReference type="NCBI Taxonomy" id="77586"/>
    <lineage>
        <taxon>Eukaryota</taxon>
        <taxon>Viridiplantae</taxon>
        <taxon>Streptophyta</taxon>
        <taxon>Embryophyta</taxon>
        <taxon>Tracheophyta</taxon>
        <taxon>Spermatophyta</taxon>
        <taxon>Magnoliopsida</taxon>
        <taxon>Liliopsida</taxon>
        <taxon>Poales</taxon>
        <taxon>Poaceae</taxon>
        <taxon>BOP clade</taxon>
        <taxon>Oryzoideae</taxon>
        <taxon>Oryzeae</taxon>
        <taxon>Oryzinae</taxon>
        <taxon>Leersia</taxon>
    </lineage>
</organism>
<feature type="transmembrane region" description="Helical" evidence="3">
    <location>
        <begin position="282"/>
        <end position="312"/>
    </location>
</feature>
<dbReference type="PANTHER" id="PTHR13890:SF7">
    <property type="entry name" value="MAGNESIUM TRANSPORTER MRS2-D-RELATED"/>
    <property type="match status" value="1"/>
</dbReference>
<reference evidence="4" key="3">
    <citation type="submission" date="2015-04" db="UniProtKB">
        <authorList>
            <consortium name="EnsemblPlants"/>
        </authorList>
    </citation>
    <scope>IDENTIFICATION</scope>
</reference>
<evidence type="ECO:0000256" key="2">
    <source>
        <dbReference type="SAM" id="MobiDB-lite"/>
    </source>
</evidence>
<proteinExistence type="inferred from homology"/>
<dbReference type="CDD" id="cd12823">
    <property type="entry name" value="Mrs2_Mfm1p-like"/>
    <property type="match status" value="2"/>
</dbReference>
<dbReference type="FunFam" id="1.20.58.340:FF:000023">
    <property type="entry name" value="Magnesium transporter MRS2-E"/>
    <property type="match status" value="1"/>
</dbReference>
<dbReference type="GO" id="GO:0015095">
    <property type="term" value="F:magnesium ion transmembrane transporter activity"/>
    <property type="evidence" value="ECO:0007669"/>
    <property type="project" value="UniProtKB-ARBA"/>
</dbReference>
<dbReference type="Gramene" id="LPERR04G09660.1">
    <property type="protein sequence ID" value="LPERR04G09660.1"/>
    <property type="gene ID" value="LPERR04G09660"/>
</dbReference>
<keyword evidence="3" id="KW-1133">Transmembrane helix</keyword>
<name>A0A0D9W513_9ORYZ</name>
<dbReference type="Gene3D" id="2.40.128.330">
    <property type="match status" value="1"/>
</dbReference>
<dbReference type="PANTHER" id="PTHR13890">
    <property type="entry name" value="RNA SPLICING PROTEIN MRS2, MITOCHONDRIAL"/>
    <property type="match status" value="1"/>
</dbReference>
<dbReference type="Proteomes" id="UP000032180">
    <property type="component" value="Chromosome 4"/>
</dbReference>
<keyword evidence="3" id="KW-0812">Transmembrane</keyword>
<accession>A0A0D9W513</accession>
<keyword evidence="5" id="KW-1185">Reference proteome</keyword>
<reference evidence="5" key="2">
    <citation type="submission" date="2013-12" db="EMBL/GenBank/DDBJ databases">
        <authorList>
            <person name="Yu Y."/>
            <person name="Lee S."/>
            <person name="de Baynast K."/>
            <person name="Wissotski M."/>
            <person name="Liu L."/>
            <person name="Talag J."/>
            <person name="Goicoechea J."/>
            <person name="Angelova A."/>
            <person name="Jetty R."/>
            <person name="Kudrna D."/>
            <person name="Golser W."/>
            <person name="Rivera L."/>
            <person name="Zhang J."/>
            <person name="Wing R."/>
        </authorList>
    </citation>
    <scope>NUCLEOTIDE SEQUENCE</scope>
</reference>
<protein>
    <recommendedName>
        <fullName evidence="6">Magnesium transporter</fullName>
    </recommendedName>
</protein>
<evidence type="ECO:0000256" key="3">
    <source>
        <dbReference type="SAM" id="Phobius"/>
    </source>
</evidence>
<evidence type="ECO:0008006" key="6">
    <source>
        <dbReference type="Google" id="ProtNLM"/>
    </source>
</evidence>
<evidence type="ECO:0000256" key="1">
    <source>
        <dbReference type="ARBA" id="ARBA00007535"/>
    </source>
</evidence>
<dbReference type="Gene3D" id="1.20.58.340">
    <property type="entry name" value="Magnesium transport protein CorA, transmembrane region"/>
    <property type="match status" value="2"/>
</dbReference>
<keyword evidence="3" id="KW-0472">Membrane</keyword>